<feature type="region of interest" description="Disordered" evidence="1">
    <location>
        <begin position="53"/>
        <end position="259"/>
    </location>
</feature>
<feature type="compositionally biased region" description="Low complexity" evidence="1">
    <location>
        <begin position="148"/>
        <end position="167"/>
    </location>
</feature>
<feature type="compositionally biased region" description="Basic and acidic residues" evidence="1">
    <location>
        <begin position="123"/>
        <end position="132"/>
    </location>
</feature>
<evidence type="ECO:0000313" key="2">
    <source>
        <dbReference type="Proteomes" id="UP000887572"/>
    </source>
</evidence>
<feature type="compositionally biased region" description="Polar residues" evidence="1">
    <location>
        <begin position="63"/>
        <end position="75"/>
    </location>
</feature>
<proteinExistence type="predicted"/>
<dbReference type="InterPro" id="IPR029302">
    <property type="entry name" value="IFT43"/>
</dbReference>
<feature type="compositionally biased region" description="Polar residues" evidence="1">
    <location>
        <begin position="247"/>
        <end position="259"/>
    </location>
</feature>
<dbReference type="Proteomes" id="UP000887572">
    <property type="component" value="Unplaced"/>
</dbReference>
<protein>
    <submittedName>
        <fullName evidence="3">Uncharacterized protein</fullName>
    </submittedName>
</protein>
<accession>A0A914I9Q7</accession>
<organism evidence="2 3">
    <name type="scientific">Globodera rostochiensis</name>
    <name type="common">Golden nematode worm</name>
    <name type="synonym">Heterodera rostochiensis</name>
    <dbReference type="NCBI Taxonomy" id="31243"/>
    <lineage>
        <taxon>Eukaryota</taxon>
        <taxon>Metazoa</taxon>
        <taxon>Ecdysozoa</taxon>
        <taxon>Nematoda</taxon>
        <taxon>Chromadorea</taxon>
        <taxon>Rhabditida</taxon>
        <taxon>Tylenchina</taxon>
        <taxon>Tylenchomorpha</taxon>
        <taxon>Tylenchoidea</taxon>
        <taxon>Heteroderidae</taxon>
        <taxon>Heteroderinae</taxon>
        <taxon>Globodera</taxon>
    </lineage>
</organism>
<feature type="compositionally biased region" description="Polar residues" evidence="1">
    <location>
        <begin position="381"/>
        <end position="390"/>
    </location>
</feature>
<dbReference type="WBParaSite" id="Gr19_v10_g8202.t1">
    <property type="protein sequence ID" value="Gr19_v10_g8202.t1"/>
    <property type="gene ID" value="Gr19_v10_g8202"/>
</dbReference>
<name>A0A914I9Q7_GLORO</name>
<feature type="compositionally biased region" description="Polar residues" evidence="1">
    <location>
        <begin position="184"/>
        <end position="205"/>
    </location>
</feature>
<feature type="region of interest" description="Disordered" evidence="1">
    <location>
        <begin position="358"/>
        <end position="390"/>
    </location>
</feature>
<evidence type="ECO:0000256" key="1">
    <source>
        <dbReference type="SAM" id="MobiDB-lite"/>
    </source>
</evidence>
<evidence type="ECO:0000313" key="3">
    <source>
        <dbReference type="WBParaSite" id="Gr19_v10_g8202.t1"/>
    </source>
</evidence>
<dbReference type="AlphaFoldDB" id="A0A914I9Q7"/>
<keyword evidence="2" id="KW-1185">Reference proteome</keyword>
<dbReference type="GO" id="GO:0030991">
    <property type="term" value="C:intraciliary transport particle A"/>
    <property type="evidence" value="ECO:0007669"/>
    <property type="project" value="InterPro"/>
</dbReference>
<dbReference type="Pfam" id="PF15305">
    <property type="entry name" value="IFT43"/>
    <property type="match status" value="1"/>
</dbReference>
<feature type="compositionally biased region" description="Low complexity" evidence="1">
    <location>
        <begin position="218"/>
        <end position="243"/>
    </location>
</feature>
<reference evidence="3" key="1">
    <citation type="submission" date="2022-11" db="UniProtKB">
        <authorList>
            <consortium name="WormBaseParasite"/>
        </authorList>
    </citation>
    <scope>IDENTIFICATION</scope>
</reference>
<sequence>MGRVEKNVGSSIGLRKRPGFGSRVSVQWHDSFITFSPLSFSVKMTDGMARPVSRSRSAGRYGRQQQQQPELSHQTFEAHSDLNVRVKERDPTTAVEERPRSRLMNAIFKGVGGGDATSSTEQKTNELKETLKRPLSSLFRRSHLDRNPPAAAATQQSSTAPFPVSSQQPPPPPRLAPTARSPIVVNSQQQQQKSAIGSNRTTQQAEIARSSGIANGNSSTASSAAVSTTATRPFSGFPGRRPPLAVQTESTYGQSMDNEPTTTTGGIFDTNLSEQAATAPHVSLRRLSGLVYGADHSFVRRDGAGLRGSSGKVGGEIDVNFLSRFLCPEDETSDERIPWNWDSLFASVSSELREEWALEEEANTNEMTPGGPMGELGTMPNGLSQQGRRP</sequence>
<feature type="compositionally biased region" description="Basic and acidic residues" evidence="1">
    <location>
        <begin position="76"/>
        <end position="100"/>
    </location>
</feature>